<dbReference type="PANTHER" id="PTHR45892">
    <property type="entry name" value="AMINOACYLASE-1"/>
    <property type="match status" value="1"/>
</dbReference>
<dbReference type="GO" id="GO:0004046">
    <property type="term" value="F:aminoacylase activity"/>
    <property type="evidence" value="ECO:0007669"/>
    <property type="project" value="UniProtKB-EC"/>
</dbReference>
<comment type="subcellular location">
    <subcellularLocation>
        <location evidence="1">Cytoplasm</location>
    </subcellularLocation>
</comment>
<name>A0A6P4EED5_DRORH</name>
<evidence type="ECO:0000259" key="11">
    <source>
        <dbReference type="Pfam" id="PF07687"/>
    </source>
</evidence>
<dbReference type="NCBIfam" id="TIGR01880">
    <property type="entry name" value="Ac-peptdase-euk"/>
    <property type="match status" value="1"/>
</dbReference>
<feature type="domain" description="Peptidase M20 dimerisation" evidence="11">
    <location>
        <begin position="189"/>
        <end position="297"/>
    </location>
</feature>
<organism evidence="14">
    <name type="scientific">Drosophila rhopaloa</name>
    <name type="common">Fruit fly</name>
    <dbReference type="NCBI Taxonomy" id="1041015"/>
    <lineage>
        <taxon>Eukaryota</taxon>
        <taxon>Metazoa</taxon>
        <taxon>Ecdysozoa</taxon>
        <taxon>Arthropoda</taxon>
        <taxon>Hexapoda</taxon>
        <taxon>Insecta</taxon>
        <taxon>Pterygota</taxon>
        <taxon>Neoptera</taxon>
        <taxon>Endopterygota</taxon>
        <taxon>Diptera</taxon>
        <taxon>Brachycera</taxon>
        <taxon>Muscomorpha</taxon>
        <taxon>Ephydroidea</taxon>
        <taxon>Drosophilidae</taxon>
        <taxon>Drosophila</taxon>
        <taxon>Sophophora</taxon>
    </lineage>
</organism>
<dbReference type="FunFam" id="3.30.70.360:FF:000005">
    <property type="entry name" value="Putative Aminoacylase-1"/>
    <property type="match status" value="1"/>
</dbReference>
<reference evidence="12" key="3">
    <citation type="submission" date="2025-05" db="UniProtKB">
        <authorList>
            <consortium name="EnsemblMetazoa"/>
        </authorList>
    </citation>
    <scope>IDENTIFICATION</scope>
</reference>
<reference evidence="14" key="2">
    <citation type="submission" date="2025-04" db="UniProtKB">
        <authorList>
            <consortium name="RefSeq"/>
        </authorList>
    </citation>
    <scope>IDENTIFICATION</scope>
</reference>
<dbReference type="Pfam" id="PF07687">
    <property type="entry name" value="M20_dimer"/>
    <property type="match status" value="1"/>
</dbReference>
<dbReference type="SUPFAM" id="SSF55031">
    <property type="entry name" value="Bacterial exopeptidase dimerisation domain"/>
    <property type="match status" value="1"/>
</dbReference>
<evidence type="ECO:0000256" key="8">
    <source>
        <dbReference type="ARBA" id="ARBA00029656"/>
    </source>
</evidence>
<gene>
    <name evidence="14" type="primary">LOC108040457</name>
    <name evidence="12" type="synonym">108040457</name>
</gene>
<dbReference type="EC" id="3.5.1.14" evidence="3"/>
<dbReference type="SUPFAM" id="SSF53187">
    <property type="entry name" value="Zn-dependent exopeptidases"/>
    <property type="match status" value="1"/>
</dbReference>
<keyword evidence="7 10" id="KW-0862">Zinc</keyword>
<dbReference type="PANTHER" id="PTHR45892:SF1">
    <property type="entry name" value="AMINOACYLASE-1"/>
    <property type="match status" value="1"/>
</dbReference>
<dbReference type="Gene3D" id="1.10.150.900">
    <property type="match status" value="1"/>
</dbReference>
<dbReference type="FunFam" id="3.40.630.10:FF:000019">
    <property type="entry name" value="Aminoacylase 1"/>
    <property type="match status" value="1"/>
</dbReference>
<dbReference type="Gene3D" id="3.30.70.360">
    <property type="match status" value="1"/>
</dbReference>
<evidence type="ECO:0000256" key="9">
    <source>
        <dbReference type="PIRSR" id="PIRSR036696-1"/>
    </source>
</evidence>
<dbReference type="CDD" id="cd05646">
    <property type="entry name" value="M20_AcylaseI_like"/>
    <property type="match status" value="1"/>
</dbReference>
<evidence type="ECO:0000256" key="3">
    <source>
        <dbReference type="ARBA" id="ARBA00011913"/>
    </source>
</evidence>
<dbReference type="GO" id="GO:0005737">
    <property type="term" value="C:cytoplasm"/>
    <property type="evidence" value="ECO:0007669"/>
    <property type="project" value="UniProtKB-SubCell"/>
</dbReference>
<dbReference type="Pfam" id="PF01546">
    <property type="entry name" value="Peptidase_M20"/>
    <property type="match status" value="1"/>
</dbReference>
<dbReference type="Gene3D" id="3.40.630.10">
    <property type="entry name" value="Zn peptidases"/>
    <property type="match status" value="1"/>
</dbReference>
<feature type="binding site" evidence="10">
    <location>
        <position position="114"/>
    </location>
    <ligand>
        <name>Zn(2+)</name>
        <dbReference type="ChEBI" id="CHEBI:29105"/>
        <label>2</label>
    </ligand>
</feature>
<evidence type="ECO:0000256" key="5">
    <source>
        <dbReference type="ARBA" id="ARBA00022723"/>
    </source>
</evidence>
<reference evidence="13" key="1">
    <citation type="journal article" date="2021" name="Elife">
        <title>Highly contiguous assemblies of 101 drosophilid genomes.</title>
        <authorList>
            <person name="Kim B.Y."/>
            <person name="Wang J.R."/>
            <person name="Miller D.E."/>
            <person name="Barmina O."/>
            <person name="Delaney E."/>
            <person name="Thompson A."/>
            <person name="Comeault A.A."/>
            <person name="Peede D."/>
            <person name="D'Agostino E.R."/>
            <person name="Pelaez J."/>
            <person name="Aguilar J.M."/>
            <person name="Haji D."/>
            <person name="Matsunaga T."/>
            <person name="Armstrong E.E."/>
            <person name="Zych M."/>
            <person name="Ogawa Y."/>
            <person name="Stamenkovic-Radak M."/>
            <person name="Jelic M."/>
            <person name="Veselinovic M.S."/>
            <person name="Tanaskovic M."/>
            <person name="Eric P."/>
            <person name="Gao J.J."/>
            <person name="Katoh T.K."/>
            <person name="Toda M.J."/>
            <person name="Watabe H."/>
            <person name="Watada M."/>
            <person name="Davis J.S."/>
            <person name="Moyle L.C."/>
            <person name="Manoli G."/>
            <person name="Bertolini E."/>
            <person name="Kostal V."/>
            <person name="Hawley R.S."/>
            <person name="Takahashi A."/>
            <person name="Jones C.D."/>
            <person name="Price D.K."/>
            <person name="Whiteman N."/>
            <person name="Kopp A."/>
            <person name="Matute D.R."/>
            <person name="Petrov D.A."/>
        </authorList>
    </citation>
    <scope>NUCLEOTIDE SEQUENCE [LARGE SCALE GENOMIC DNA]</scope>
</reference>
<feature type="binding site" evidence="10">
    <location>
        <position position="373"/>
    </location>
    <ligand>
        <name>Zn(2+)</name>
        <dbReference type="ChEBI" id="CHEBI:29105"/>
        <label>2</label>
    </ligand>
</feature>
<dbReference type="RefSeq" id="XP_016973428.1">
    <property type="nucleotide sequence ID" value="XM_017117939.1"/>
</dbReference>
<evidence type="ECO:0000313" key="12">
    <source>
        <dbReference type="EnsemblMetazoa" id="XP_016973428.1"/>
    </source>
</evidence>
<feature type="binding site" evidence="10">
    <location>
        <position position="114"/>
    </location>
    <ligand>
        <name>Zn(2+)</name>
        <dbReference type="ChEBI" id="CHEBI:29105"/>
        <label>1</label>
    </ligand>
</feature>
<dbReference type="OrthoDB" id="3064516at2759"/>
<evidence type="ECO:0000256" key="1">
    <source>
        <dbReference type="ARBA" id="ARBA00004496"/>
    </source>
</evidence>
<evidence type="ECO:0000256" key="7">
    <source>
        <dbReference type="ARBA" id="ARBA00022833"/>
    </source>
</evidence>
<feature type="binding site" evidence="10">
    <location>
        <position position="149"/>
    </location>
    <ligand>
        <name>Zn(2+)</name>
        <dbReference type="ChEBI" id="CHEBI:29105"/>
        <label>2</label>
    </ligand>
</feature>
<dbReference type="GeneID" id="108040457"/>
<feature type="binding site" evidence="10">
    <location>
        <position position="176"/>
    </location>
    <ligand>
        <name>Zn(2+)</name>
        <dbReference type="ChEBI" id="CHEBI:29105"/>
        <label>1</label>
    </ligand>
</feature>
<evidence type="ECO:0000313" key="13">
    <source>
        <dbReference type="Proteomes" id="UP001652680"/>
    </source>
</evidence>
<dbReference type="PIRSF" id="PIRSF036696">
    <property type="entry name" value="ACY-1"/>
    <property type="match status" value="1"/>
</dbReference>
<sequence>MQSPEKWTNDEEIKIFQEYLRIPTVHPDIDYTACVEFLKLQAGNLDLPVDVIHPVLPSKPVVIMKWLGKSPELPSIILNSHMDVVPVFAENWTHDPFGADIDAEGRIYARGTQDMKSVGCQYLAAIRALKSSGYQPKRTVYLTFVPDEETGGDMGMAEFVKGDYFRAMNVGFSLDEGIASEDDFYPVFYAERTLWHLRLKFNGTSGHGSLLHNKTAGEKFQFVLEKLMMFRETQVQLLAKNSSLDIGDVTTLNLTQLGGGIQSNVVPPVLEAIFDIRIAITQDVDELERKIRAWGEEAGGGLELDFILKCPHVETKVDGSNPYWLAFKQGLDELGLKTHLRVFAGATDSYYVRQLGIPALGFSPINNTPVLLHNHDEYLHADTYLHGIQVYKKLIPAVADS</sequence>
<dbReference type="GO" id="GO:0046872">
    <property type="term" value="F:metal ion binding"/>
    <property type="evidence" value="ECO:0007669"/>
    <property type="project" value="UniProtKB-KW"/>
</dbReference>
<dbReference type="AlphaFoldDB" id="A0A6P4EED5"/>
<evidence type="ECO:0000313" key="14">
    <source>
        <dbReference type="RefSeq" id="XP_016973428.1"/>
    </source>
</evidence>
<feature type="active site" description="Proton acceptor" evidence="9">
    <location>
        <position position="148"/>
    </location>
</feature>
<evidence type="ECO:0000256" key="10">
    <source>
        <dbReference type="PIRSR" id="PIRSR036696-2"/>
    </source>
</evidence>
<dbReference type="InterPro" id="IPR002933">
    <property type="entry name" value="Peptidase_M20"/>
</dbReference>
<dbReference type="InterPro" id="IPR010159">
    <property type="entry name" value="N-acyl_aa_amidohydrolase"/>
</dbReference>
<proteinExistence type="inferred from homology"/>
<comment type="cofactor">
    <cofactor evidence="10">
        <name>Zn(2+)</name>
        <dbReference type="ChEBI" id="CHEBI:29105"/>
    </cofactor>
    <text evidence="10">Binds 2 Zn(2+) ions per subunit.</text>
</comment>
<evidence type="ECO:0000256" key="2">
    <source>
        <dbReference type="ARBA" id="ARBA00006247"/>
    </source>
</evidence>
<accession>A0A6P4EED5</accession>
<evidence type="ECO:0000256" key="6">
    <source>
        <dbReference type="ARBA" id="ARBA00022801"/>
    </source>
</evidence>
<dbReference type="InterPro" id="IPR036264">
    <property type="entry name" value="Bact_exopeptidase_dim_dom"/>
</dbReference>
<comment type="similarity">
    <text evidence="2">Belongs to the peptidase M20A family.</text>
</comment>
<keyword evidence="6" id="KW-0378">Hydrolase</keyword>
<feature type="active site" evidence="9">
    <location>
        <position position="83"/>
    </location>
</feature>
<feature type="binding site" evidence="10">
    <location>
        <position position="81"/>
    </location>
    <ligand>
        <name>Zn(2+)</name>
        <dbReference type="ChEBI" id="CHEBI:29105"/>
        <label>1</label>
    </ligand>
</feature>
<evidence type="ECO:0000256" key="4">
    <source>
        <dbReference type="ARBA" id="ARBA00022490"/>
    </source>
</evidence>
<protein>
    <recommendedName>
        <fullName evidence="3">N-acyl-aliphatic-L-amino acid amidohydrolase</fullName>
        <ecNumber evidence="3">3.5.1.14</ecNumber>
    </recommendedName>
    <alternativeName>
        <fullName evidence="8">N-acyl-L-amino-acid amidohydrolase</fullName>
    </alternativeName>
</protein>
<keyword evidence="4" id="KW-0963">Cytoplasm</keyword>
<dbReference type="FunFam" id="1.10.150.900:FF:000001">
    <property type="entry name" value="Aminoacylase-1, putative"/>
    <property type="match status" value="1"/>
</dbReference>
<dbReference type="InterPro" id="IPR052083">
    <property type="entry name" value="Aminoacylase-1_M20A"/>
</dbReference>
<dbReference type="Proteomes" id="UP001652680">
    <property type="component" value="Unassembled WGS sequence"/>
</dbReference>
<keyword evidence="5 10" id="KW-0479">Metal-binding</keyword>
<dbReference type="GO" id="GO:0006520">
    <property type="term" value="P:amino acid metabolic process"/>
    <property type="evidence" value="ECO:0007669"/>
    <property type="project" value="InterPro"/>
</dbReference>
<dbReference type="EnsemblMetazoa" id="XM_017117939.2">
    <property type="protein sequence ID" value="XP_016973428.1"/>
    <property type="gene ID" value="LOC108040457"/>
</dbReference>
<dbReference type="InterPro" id="IPR011650">
    <property type="entry name" value="Peptidase_M20_dimer"/>
</dbReference>
<keyword evidence="13" id="KW-1185">Reference proteome</keyword>